<dbReference type="InterPro" id="IPR052336">
    <property type="entry name" value="MlaD_Phospholipid_Transporter"/>
</dbReference>
<dbReference type="RefSeq" id="WP_395123988.1">
    <property type="nucleotide sequence ID" value="NZ_JBIMSN010000052.1"/>
</dbReference>
<evidence type="ECO:0000313" key="3">
    <source>
        <dbReference type="EMBL" id="MFH5241741.1"/>
    </source>
</evidence>
<dbReference type="Pfam" id="PF02470">
    <property type="entry name" value="MlaD"/>
    <property type="match status" value="1"/>
</dbReference>
<evidence type="ECO:0000313" key="5">
    <source>
        <dbReference type="Proteomes" id="UP001609219"/>
    </source>
</evidence>
<dbReference type="Proteomes" id="UP001609176">
    <property type="component" value="Unassembled WGS sequence"/>
</dbReference>
<organism evidence="3 4">
    <name type="scientific">Antrihabitans spumae</name>
    <dbReference type="NCBI Taxonomy" id="3373370"/>
    <lineage>
        <taxon>Bacteria</taxon>
        <taxon>Bacillati</taxon>
        <taxon>Actinomycetota</taxon>
        <taxon>Actinomycetes</taxon>
        <taxon>Mycobacteriales</taxon>
        <taxon>Nocardiaceae</taxon>
        <taxon>Antrihabitans</taxon>
    </lineage>
</organism>
<reference evidence="4 5" key="1">
    <citation type="submission" date="2024-10" db="EMBL/GenBank/DDBJ databases">
        <authorList>
            <person name="Riesco R."/>
        </authorList>
    </citation>
    <scope>NUCLEOTIDE SEQUENCE [LARGE SCALE GENOMIC DNA]</scope>
    <source>
        <strain evidence="3 4">NCIMB 15448</strain>
        <strain evidence="2 5">NCIMB 15450</strain>
    </source>
</reference>
<protein>
    <submittedName>
        <fullName evidence="3">MlaD family protein</fullName>
    </submittedName>
</protein>
<dbReference type="EMBL" id="JBIMSN010000052">
    <property type="protein sequence ID" value="MFH5229332.1"/>
    <property type="molecule type" value="Genomic_DNA"/>
</dbReference>
<dbReference type="InterPro" id="IPR003399">
    <property type="entry name" value="Mce/MlaD"/>
</dbReference>
<keyword evidence="5" id="KW-1185">Reference proteome</keyword>
<proteinExistence type="predicted"/>
<evidence type="ECO:0000313" key="4">
    <source>
        <dbReference type="Proteomes" id="UP001609176"/>
    </source>
</evidence>
<gene>
    <name evidence="3" type="ORF">ACHIPV_07545</name>
    <name evidence="2" type="ORF">ACHIRB_12230</name>
</gene>
<feature type="domain" description="Mce/MlaD" evidence="1">
    <location>
        <begin position="40"/>
        <end position="110"/>
    </location>
</feature>
<sequence>MKISSIASLGSILAVLVFGSAYLAFGVVRVDTFTEFDSMSMVLTNSGSVGPRSPVLLTGVEVGDVTSVANVEGGVQVDFRVERKFSIPTASVVRIENISALGEPYIEFTPRTADGPYLTDGAQVDTSTIRMPISIPEVSRLVTEVLNQLDPKAISSFINTFDEALSGTESIVPQLSRSTDLLAATLLSRTPKFAGMLIDLQAIAPDMDWVGPALVSGSPLWRQFAERVDEIAQSVQRLADTGDTPAMYVQGNGLAPFLNRLADYFRTTGPDFRALAPSVQPLAELATTSFPQVDISALIAQALESTSPDGAVHLQINVK</sequence>
<dbReference type="EMBL" id="JBIMSP010000008">
    <property type="protein sequence ID" value="MFH5241741.1"/>
    <property type="molecule type" value="Genomic_DNA"/>
</dbReference>
<evidence type="ECO:0000313" key="2">
    <source>
        <dbReference type="EMBL" id="MFH5229332.1"/>
    </source>
</evidence>
<dbReference type="Proteomes" id="UP001609219">
    <property type="component" value="Unassembled WGS sequence"/>
</dbReference>
<name>A0ABW7KI75_9NOCA</name>
<dbReference type="PANTHER" id="PTHR33371">
    <property type="entry name" value="INTERMEMBRANE PHOSPHOLIPID TRANSPORT SYSTEM BINDING PROTEIN MLAD-RELATED"/>
    <property type="match status" value="1"/>
</dbReference>
<accession>A0ABW7KI75</accession>
<comment type="caution">
    <text evidence="3">The sequence shown here is derived from an EMBL/GenBank/DDBJ whole genome shotgun (WGS) entry which is preliminary data.</text>
</comment>
<evidence type="ECO:0000259" key="1">
    <source>
        <dbReference type="Pfam" id="PF02470"/>
    </source>
</evidence>
<dbReference type="PANTHER" id="PTHR33371:SF4">
    <property type="entry name" value="INTERMEMBRANE PHOSPHOLIPID TRANSPORT SYSTEM BINDING PROTEIN MLAD"/>
    <property type="match status" value="1"/>
</dbReference>